<protein>
    <submittedName>
        <fullName evidence="2">Uncharacterized protein</fullName>
    </submittedName>
</protein>
<feature type="transmembrane region" description="Helical" evidence="1">
    <location>
        <begin position="40"/>
        <end position="64"/>
    </location>
</feature>
<reference evidence="2" key="1">
    <citation type="submission" date="2020-01" db="EMBL/GenBank/DDBJ databases">
        <title>Development of genomics and gene disruption for Polysphondylium violaceum indicates a role for the polyketide synthase stlB in stalk morphogenesis.</title>
        <authorList>
            <person name="Narita B."/>
            <person name="Kawabe Y."/>
            <person name="Kin K."/>
            <person name="Saito T."/>
            <person name="Gibbs R."/>
            <person name="Kuspa A."/>
            <person name="Muzny D."/>
            <person name="Queller D."/>
            <person name="Richards S."/>
            <person name="Strassman J."/>
            <person name="Sucgang R."/>
            <person name="Worley K."/>
            <person name="Schaap P."/>
        </authorList>
    </citation>
    <scope>NUCLEOTIDE SEQUENCE</scope>
    <source>
        <strain evidence="2">QSvi11</strain>
    </source>
</reference>
<keyword evidence="1" id="KW-0472">Membrane</keyword>
<dbReference type="AlphaFoldDB" id="A0A8J4PJI8"/>
<feature type="transmembrane region" description="Helical" evidence="1">
    <location>
        <begin position="104"/>
        <end position="129"/>
    </location>
</feature>
<evidence type="ECO:0000313" key="2">
    <source>
        <dbReference type="EMBL" id="KAF2068184.1"/>
    </source>
</evidence>
<organism evidence="2 3">
    <name type="scientific">Polysphondylium violaceum</name>
    <dbReference type="NCBI Taxonomy" id="133409"/>
    <lineage>
        <taxon>Eukaryota</taxon>
        <taxon>Amoebozoa</taxon>
        <taxon>Evosea</taxon>
        <taxon>Eumycetozoa</taxon>
        <taxon>Dictyostelia</taxon>
        <taxon>Dictyosteliales</taxon>
        <taxon>Dictyosteliaceae</taxon>
        <taxon>Polysphondylium</taxon>
    </lineage>
</organism>
<feature type="transmembrane region" description="Helical" evidence="1">
    <location>
        <begin position="161"/>
        <end position="182"/>
    </location>
</feature>
<name>A0A8J4PJI8_9MYCE</name>
<evidence type="ECO:0000313" key="3">
    <source>
        <dbReference type="Proteomes" id="UP000695562"/>
    </source>
</evidence>
<comment type="caution">
    <text evidence="2">The sequence shown here is derived from an EMBL/GenBank/DDBJ whole genome shotgun (WGS) entry which is preliminary data.</text>
</comment>
<dbReference type="EMBL" id="AJWJ01001148">
    <property type="protein sequence ID" value="KAF2068184.1"/>
    <property type="molecule type" value="Genomic_DNA"/>
</dbReference>
<sequence length="194" mass="22720">MPEADFINEKKWDDRFEKAKLAYKQNKFVRWFKSKRPFPWIYVFSFIVNIPMLVALVILTGVRWTSDCSFVGGFLIVYIIIFIINLLYTIYFHKTMKLKKPRTCISVMGDCGFSSFFLFSAISVVIFIICEFLRRGTEYTQCYKSNSDIYHLLRGAAGIDIFFLCGFYIINFFNVCCSCYKVGNSNTSKKRLPK</sequence>
<keyword evidence="1" id="KW-1133">Transmembrane helix</keyword>
<proteinExistence type="predicted"/>
<feature type="transmembrane region" description="Helical" evidence="1">
    <location>
        <begin position="70"/>
        <end position="92"/>
    </location>
</feature>
<dbReference type="Proteomes" id="UP000695562">
    <property type="component" value="Unassembled WGS sequence"/>
</dbReference>
<gene>
    <name evidence="2" type="ORF">CYY_010490</name>
</gene>
<keyword evidence="3" id="KW-1185">Reference proteome</keyword>
<evidence type="ECO:0000256" key="1">
    <source>
        <dbReference type="SAM" id="Phobius"/>
    </source>
</evidence>
<keyword evidence="1" id="KW-0812">Transmembrane</keyword>
<accession>A0A8J4PJI8</accession>
<dbReference type="OrthoDB" id="15675at2759"/>